<dbReference type="InterPro" id="IPR008228">
    <property type="entry name" value="UCP006173"/>
</dbReference>
<dbReference type="RefSeq" id="WP_089072633.1">
    <property type="nucleotide sequence ID" value="NZ_CBCSAM010000007.1"/>
</dbReference>
<dbReference type="PANTHER" id="PTHR37421:SF1">
    <property type="entry name" value="UPF0260 PROTEIN YCGN"/>
    <property type="match status" value="1"/>
</dbReference>
<protein>
    <submittedName>
        <fullName evidence="1">Uncharacterized protein</fullName>
    </submittedName>
</protein>
<dbReference type="Proteomes" id="UP000242175">
    <property type="component" value="Chromosome large"/>
</dbReference>
<dbReference type="OrthoDB" id="9786855at2"/>
<organism evidence="1 2">
    <name type="scientific">Paraphotobacterium marinum</name>
    <dbReference type="NCBI Taxonomy" id="1755811"/>
    <lineage>
        <taxon>Bacteria</taxon>
        <taxon>Pseudomonadati</taxon>
        <taxon>Pseudomonadota</taxon>
        <taxon>Gammaproteobacteria</taxon>
        <taxon>Vibrionales</taxon>
        <taxon>Vibrionaceae</taxon>
        <taxon>Paraphotobacterium</taxon>
    </lineage>
</organism>
<dbReference type="KEGG" id="pmai:CF386_00790"/>
<accession>A0A220VCM6</accession>
<reference evidence="1 2" key="1">
    <citation type="journal article" date="2016" name="Int. J. Syst. Evol. Microbiol.">
        <title>Paraphotobacterium marinum gen. nov., sp. nov., a member of the family Vibrionaceae, isolated from surface seawater.</title>
        <authorList>
            <person name="Huang Z."/>
            <person name="Dong C."/>
            <person name="Shao Z."/>
        </authorList>
    </citation>
    <scope>NUCLEOTIDE SEQUENCE [LARGE SCALE GENOMIC DNA]</scope>
    <source>
        <strain evidence="1 2">NSCS20N07D</strain>
    </source>
</reference>
<gene>
    <name evidence="1" type="ORF">CF386_00790</name>
</gene>
<dbReference type="InterPro" id="IPR005358">
    <property type="entry name" value="Puta_zinc/iron-chelating_dom"/>
</dbReference>
<name>A0A220VCM6_9GAMM</name>
<dbReference type="Pfam" id="PF03692">
    <property type="entry name" value="CxxCxxCC"/>
    <property type="match status" value="1"/>
</dbReference>
<dbReference type="PANTHER" id="PTHR37421">
    <property type="entry name" value="UPF0260 PROTEIN YCGN"/>
    <property type="match status" value="1"/>
</dbReference>
<evidence type="ECO:0000313" key="2">
    <source>
        <dbReference type="Proteomes" id="UP000242175"/>
    </source>
</evidence>
<keyword evidence="2" id="KW-1185">Reference proteome</keyword>
<dbReference type="AlphaFoldDB" id="A0A220VCM6"/>
<proteinExistence type="predicted"/>
<dbReference type="PIRSF" id="PIRSF006173">
    <property type="entry name" value="UCP006173"/>
    <property type="match status" value="1"/>
</dbReference>
<dbReference type="EMBL" id="CP022355">
    <property type="protein sequence ID" value="ASK77723.1"/>
    <property type="molecule type" value="Genomic_DNA"/>
</dbReference>
<evidence type="ECO:0000313" key="1">
    <source>
        <dbReference type="EMBL" id="ASK77723.1"/>
    </source>
</evidence>
<sequence length="140" mass="16467">MKENFWQTKDIKKLTSQEWDAICDKCGLCCLHKIIDDDTNELFYTNVACNLLDLETRQCSNYENRFHLNSSCIQLTAENIDDFNWLPDSCAYIYLKEHGDLPKNHYLKTKSKIIGKKIPVRLIHECDVSCIEDHIIEKHE</sequence>